<evidence type="ECO:0000313" key="2">
    <source>
        <dbReference type="Proteomes" id="UP001362999"/>
    </source>
</evidence>
<dbReference type="EMBL" id="JAWWNJ010000005">
    <property type="protein sequence ID" value="KAK7055556.1"/>
    <property type="molecule type" value="Genomic_DNA"/>
</dbReference>
<accession>A0AAW0DWA1</accession>
<proteinExistence type="predicted"/>
<reference evidence="1 2" key="1">
    <citation type="journal article" date="2024" name="J Genomics">
        <title>Draft genome sequencing and assembly of Favolaschia claudopus CIRM-BRFM 2984 isolated from oak limbs.</title>
        <authorList>
            <person name="Navarro D."/>
            <person name="Drula E."/>
            <person name="Chaduli D."/>
            <person name="Cazenave R."/>
            <person name="Ahrendt S."/>
            <person name="Wang J."/>
            <person name="Lipzen A."/>
            <person name="Daum C."/>
            <person name="Barry K."/>
            <person name="Grigoriev I.V."/>
            <person name="Favel A."/>
            <person name="Rosso M.N."/>
            <person name="Martin F."/>
        </authorList>
    </citation>
    <scope>NUCLEOTIDE SEQUENCE [LARGE SCALE GENOMIC DNA]</scope>
    <source>
        <strain evidence="1 2">CIRM-BRFM 2984</strain>
    </source>
</reference>
<keyword evidence="2" id="KW-1185">Reference proteome</keyword>
<dbReference type="Proteomes" id="UP001362999">
    <property type="component" value="Unassembled WGS sequence"/>
</dbReference>
<protein>
    <submittedName>
        <fullName evidence="1">Uncharacterized protein</fullName>
    </submittedName>
</protein>
<organism evidence="1 2">
    <name type="scientific">Favolaschia claudopus</name>
    <dbReference type="NCBI Taxonomy" id="2862362"/>
    <lineage>
        <taxon>Eukaryota</taxon>
        <taxon>Fungi</taxon>
        <taxon>Dikarya</taxon>
        <taxon>Basidiomycota</taxon>
        <taxon>Agaricomycotina</taxon>
        <taxon>Agaricomycetes</taxon>
        <taxon>Agaricomycetidae</taxon>
        <taxon>Agaricales</taxon>
        <taxon>Marasmiineae</taxon>
        <taxon>Mycenaceae</taxon>
        <taxon>Favolaschia</taxon>
    </lineage>
</organism>
<sequence>MLLLSWNPGSDPRLMLTSAKSAPRLAAPKNSNLEDRRENCIRAQRIDRRLTGYTRRQGCNYFRRRMHCIEQYKNNMQVTWKPAEHSVVREPHIRIFLLKIISGFSSPTDGGAHTRGRCTIFFDEGIKNHHRFSSRSDLSEAQNTGEFELSIFIKRPRSGFLTTCGVPILRDSALLKGSDFGPETGLLSHSGPRAVRVLFRVRFLWFNHNWIPGRSLTPGSTR</sequence>
<evidence type="ECO:0000313" key="1">
    <source>
        <dbReference type="EMBL" id="KAK7055556.1"/>
    </source>
</evidence>
<comment type="caution">
    <text evidence="1">The sequence shown here is derived from an EMBL/GenBank/DDBJ whole genome shotgun (WGS) entry which is preliminary data.</text>
</comment>
<dbReference type="AlphaFoldDB" id="A0AAW0DWA1"/>
<name>A0AAW0DWA1_9AGAR</name>
<gene>
    <name evidence="1" type="ORF">R3P38DRAFT_1360511</name>
</gene>